<dbReference type="EMBL" id="LR796326">
    <property type="protein sequence ID" value="CAB4136884.1"/>
    <property type="molecule type" value="Genomic_DNA"/>
</dbReference>
<dbReference type="Gene3D" id="1.10.30.50">
    <property type="match status" value="1"/>
</dbReference>
<dbReference type="PANTHER" id="PTHR33877">
    <property type="entry name" value="SLL1193 PROTEIN"/>
    <property type="match status" value="1"/>
</dbReference>
<reference evidence="3" key="1">
    <citation type="submission" date="2020-04" db="EMBL/GenBank/DDBJ databases">
        <authorList>
            <person name="Chiriac C."/>
            <person name="Salcher M."/>
            <person name="Ghai R."/>
            <person name="Kavagutti S V."/>
        </authorList>
    </citation>
    <scope>NUCLEOTIDE SEQUENCE</scope>
</reference>
<dbReference type="SMART" id="SM00507">
    <property type="entry name" value="HNHc"/>
    <property type="match status" value="1"/>
</dbReference>
<sequence length="311" mass="34218">MKDSKAHPWLKIDPVAVTWLDGVSFDAFALWCALELYQARTGGAALVPKSKLHAATARRLTPKRIDAAVAELIDEGQLIDHGDALELAVWEQPPVEVWQDDVLRWRWQRNGRLKRLPELREFVKTRDRSLCRYCGVRVNWADKKGTTGATYDHVDPDGDNTRDNVVVACRRCNGRKKDRTPAQAGMPLLKPGEIASQEAASAATGPVPDPPRGGDRPPARAPADPDPIQIRSRSGPRSARARPRDRTDPDPIQITSTPPAGGRSARPGDGSVPRLLQTGGAIRVHPEDPAHPDHHQESAVTIIEENRRAAR</sequence>
<organism evidence="3">
    <name type="scientific">uncultured Caudovirales phage</name>
    <dbReference type="NCBI Taxonomy" id="2100421"/>
    <lineage>
        <taxon>Viruses</taxon>
        <taxon>Duplodnaviria</taxon>
        <taxon>Heunggongvirae</taxon>
        <taxon>Uroviricota</taxon>
        <taxon>Caudoviricetes</taxon>
        <taxon>Peduoviridae</taxon>
        <taxon>Maltschvirus</taxon>
        <taxon>Maltschvirus maltsch</taxon>
    </lineage>
</organism>
<feature type="compositionally biased region" description="Basic and acidic residues" evidence="1">
    <location>
        <begin position="284"/>
        <end position="297"/>
    </location>
</feature>
<dbReference type="InterPro" id="IPR002711">
    <property type="entry name" value="HNH"/>
</dbReference>
<dbReference type="Pfam" id="PF01844">
    <property type="entry name" value="HNH"/>
    <property type="match status" value="1"/>
</dbReference>
<dbReference type="CDD" id="cd00085">
    <property type="entry name" value="HNHc"/>
    <property type="match status" value="1"/>
</dbReference>
<proteinExistence type="predicted"/>
<dbReference type="GO" id="GO:0004519">
    <property type="term" value="F:endonuclease activity"/>
    <property type="evidence" value="ECO:0007669"/>
    <property type="project" value="InterPro"/>
</dbReference>
<feature type="domain" description="HNH nuclease" evidence="2">
    <location>
        <begin position="118"/>
        <end position="174"/>
    </location>
</feature>
<dbReference type="GO" id="GO:0003676">
    <property type="term" value="F:nucleic acid binding"/>
    <property type="evidence" value="ECO:0007669"/>
    <property type="project" value="InterPro"/>
</dbReference>
<name>A0A6J5LQK8_9CAUD</name>
<dbReference type="GO" id="GO:0008270">
    <property type="term" value="F:zinc ion binding"/>
    <property type="evidence" value="ECO:0007669"/>
    <property type="project" value="InterPro"/>
</dbReference>
<dbReference type="PANTHER" id="PTHR33877:SF2">
    <property type="entry name" value="OS07G0170200 PROTEIN"/>
    <property type="match status" value="1"/>
</dbReference>
<evidence type="ECO:0000313" key="3">
    <source>
        <dbReference type="EMBL" id="CAB4136884.1"/>
    </source>
</evidence>
<evidence type="ECO:0000256" key="1">
    <source>
        <dbReference type="SAM" id="MobiDB-lite"/>
    </source>
</evidence>
<feature type="region of interest" description="Disordered" evidence="1">
    <location>
        <begin position="196"/>
        <end position="311"/>
    </location>
</feature>
<protein>
    <submittedName>
        <fullName evidence="3">HNHc domain containing protein</fullName>
    </submittedName>
</protein>
<gene>
    <name evidence="3" type="ORF">UFOVP314_23</name>
</gene>
<dbReference type="InterPro" id="IPR003615">
    <property type="entry name" value="HNH_nuc"/>
</dbReference>
<evidence type="ECO:0000259" key="2">
    <source>
        <dbReference type="SMART" id="SM00507"/>
    </source>
</evidence>
<accession>A0A6J5LQK8</accession>
<dbReference type="InterPro" id="IPR052892">
    <property type="entry name" value="NA-targeting_endonuclease"/>
</dbReference>